<dbReference type="EMBL" id="GECZ01016838">
    <property type="protein sequence ID" value="JAS52931.1"/>
    <property type="molecule type" value="Transcribed_RNA"/>
</dbReference>
<name>A0A1B6EL41_9HEMI</name>
<reference evidence="1" key="1">
    <citation type="submission" date="2015-11" db="EMBL/GenBank/DDBJ databases">
        <title>De novo transcriptome assembly of four potential Pierce s Disease insect vectors from Arizona vineyards.</title>
        <authorList>
            <person name="Tassone E.E."/>
        </authorList>
    </citation>
    <scope>NUCLEOTIDE SEQUENCE</scope>
</reference>
<sequence>MWVCECGVILESRSKYLLHKGICKTEDVSLKKCDLQDCSIQDNLQESACALPIFEDPFCDLIPNNEQEYTINSEIITTNNVNGVGKAGVHSPISETIAENIKCSQGDDLPGVDEIFSDININLEDEFIVSNTVTISDNNNGERQT</sequence>
<evidence type="ECO:0000313" key="2">
    <source>
        <dbReference type="EMBL" id="JAS52931.1"/>
    </source>
</evidence>
<dbReference type="EMBL" id="GECZ01031115">
    <property type="protein sequence ID" value="JAS38654.1"/>
    <property type="molecule type" value="Transcribed_RNA"/>
</dbReference>
<dbReference type="AlphaFoldDB" id="A0A1B6EL41"/>
<accession>A0A1B6EL41</accession>
<protein>
    <submittedName>
        <fullName evidence="1">Uncharacterized protein</fullName>
    </submittedName>
</protein>
<proteinExistence type="predicted"/>
<gene>
    <name evidence="2" type="ORF">g.25616</name>
    <name evidence="1" type="ORF">g.25617</name>
</gene>
<evidence type="ECO:0000313" key="1">
    <source>
        <dbReference type="EMBL" id="JAS38654.1"/>
    </source>
</evidence>
<feature type="non-terminal residue" evidence="1">
    <location>
        <position position="145"/>
    </location>
</feature>
<organism evidence="1">
    <name type="scientific">Cuerna arida</name>
    <dbReference type="NCBI Taxonomy" id="1464854"/>
    <lineage>
        <taxon>Eukaryota</taxon>
        <taxon>Metazoa</taxon>
        <taxon>Ecdysozoa</taxon>
        <taxon>Arthropoda</taxon>
        <taxon>Hexapoda</taxon>
        <taxon>Insecta</taxon>
        <taxon>Pterygota</taxon>
        <taxon>Neoptera</taxon>
        <taxon>Paraneoptera</taxon>
        <taxon>Hemiptera</taxon>
        <taxon>Auchenorrhyncha</taxon>
        <taxon>Membracoidea</taxon>
        <taxon>Cicadellidae</taxon>
        <taxon>Cicadellinae</taxon>
        <taxon>Proconiini</taxon>
        <taxon>Cuerna</taxon>
    </lineage>
</organism>